<dbReference type="Pfam" id="PF08387">
    <property type="entry name" value="FBD"/>
    <property type="match status" value="1"/>
</dbReference>
<dbReference type="InterPro" id="IPR006566">
    <property type="entry name" value="FBD"/>
</dbReference>
<dbReference type="SMART" id="SM00579">
    <property type="entry name" value="FBD"/>
    <property type="match status" value="1"/>
</dbReference>
<dbReference type="InterPro" id="IPR055411">
    <property type="entry name" value="LRR_FXL15/At3g58940/PEG3-like"/>
</dbReference>
<dbReference type="CDD" id="cd22160">
    <property type="entry name" value="F-box_AtFBL13-like"/>
    <property type="match status" value="1"/>
</dbReference>
<proteinExistence type="predicted"/>
<evidence type="ECO:0000259" key="2">
    <source>
        <dbReference type="PROSITE" id="PS50181"/>
    </source>
</evidence>
<dbReference type="Pfam" id="PF00646">
    <property type="entry name" value="F-box"/>
    <property type="match status" value="1"/>
</dbReference>
<dbReference type="SUPFAM" id="SSF81383">
    <property type="entry name" value="F-box domain"/>
    <property type="match status" value="1"/>
</dbReference>
<gene>
    <name evidence="4" type="primary">LOC104773457</name>
</gene>
<dbReference type="InterPro" id="IPR032675">
    <property type="entry name" value="LRR_dom_sf"/>
</dbReference>
<dbReference type="PROSITE" id="PS50181">
    <property type="entry name" value="FBOX"/>
    <property type="match status" value="1"/>
</dbReference>
<dbReference type="Pfam" id="PF24758">
    <property type="entry name" value="LRR_At5g56370"/>
    <property type="match status" value="1"/>
</dbReference>
<protein>
    <submittedName>
        <fullName evidence="4">FBD-associated F-box protein At5g53635 isoform X2</fullName>
    </submittedName>
</protein>
<evidence type="ECO:0000313" key="4">
    <source>
        <dbReference type="RefSeq" id="XP_010496375.1"/>
    </source>
</evidence>
<organism evidence="3 4">
    <name type="scientific">Camelina sativa</name>
    <name type="common">False flax</name>
    <name type="synonym">Myagrum sativum</name>
    <dbReference type="NCBI Taxonomy" id="90675"/>
    <lineage>
        <taxon>Eukaryota</taxon>
        <taxon>Viridiplantae</taxon>
        <taxon>Streptophyta</taxon>
        <taxon>Embryophyta</taxon>
        <taxon>Tracheophyta</taxon>
        <taxon>Spermatophyta</taxon>
        <taxon>Magnoliopsida</taxon>
        <taxon>eudicotyledons</taxon>
        <taxon>Gunneridae</taxon>
        <taxon>Pentapetalae</taxon>
        <taxon>rosids</taxon>
        <taxon>malvids</taxon>
        <taxon>Brassicales</taxon>
        <taxon>Brassicaceae</taxon>
        <taxon>Camelineae</taxon>
        <taxon>Camelina</taxon>
    </lineage>
</organism>
<feature type="compositionally biased region" description="Basic residues" evidence="1">
    <location>
        <begin position="1"/>
        <end position="20"/>
    </location>
</feature>
<reference evidence="4" key="2">
    <citation type="submission" date="2025-08" db="UniProtKB">
        <authorList>
            <consortium name="RefSeq"/>
        </authorList>
    </citation>
    <scope>IDENTIFICATION</scope>
    <source>
        <tissue evidence="4">Leaf</tissue>
    </source>
</reference>
<dbReference type="InterPro" id="IPR001810">
    <property type="entry name" value="F-box_dom"/>
</dbReference>
<dbReference type="SMART" id="SM00256">
    <property type="entry name" value="FBOX"/>
    <property type="match status" value="1"/>
</dbReference>
<feature type="domain" description="F-box" evidence="2">
    <location>
        <begin position="24"/>
        <end position="60"/>
    </location>
</feature>
<evidence type="ECO:0000256" key="1">
    <source>
        <dbReference type="SAM" id="MobiDB-lite"/>
    </source>
</evidence>
<reference evidence="3" key="1">
    <citation type="journal article" date="2014" name="Nat. Commun.">
        <title>The emerging biofuel crop Camelina sativa retains a highly undifferentiated hexaploid genome structure.</title>
        <authorList>
            <person name="Kagale S."/>
            <person name="Koh C."/>
            <person name="Nixon J."/>
            <person name="Bollina V."/>
            <person name="Clarke W.E."/>
            <person name="Tuteja R."/>
            <person name="Spillane C."/>
            <person name="Robinson S.J."/>
            <person name="Links M.G."/>
            <person name="Clarke C."/>
            <person name="Higgins E.E."/>
            <person name="Huebert T."/>
            <person name="Sharpe A.G."/>
            <person name="Parkin I.A."/>
        </authorList>
    </citation>
    <scope>NUCLEOTIDE SEQUENCE [LARGE SCALE GENOMIC DNA]</scope>
    <source>
        <strain evidence="3">cv. DH55</strain>
    </source>
</reference>
<dbReference type="PANTHER" id="PTHR31900">
    <property type="entry name" value="F-BOX/RNI SUPERFAMILY PROTEIN-RELATED"/>
    <property type="match status" value="1"/>
</dbReference>
<feature type="region of interest" description="Disordered" evidence="1">
    <location>
        <begin position="1"/>
        <end position="24"/>
    </location>
</feature>
<dbReference type="SUPFAM" id="SSF52047">
    <property type="entry name" value="RNI-like"/>
    <property type="match status" value="1"/>
</dbReference>
<dbReference type="InterPro" id="IPR050232">
    <property type="entry name" value="FBL13/AtMIF1-like"/>
</dbReference>
<dbReference type="Gene3D" id="1.20.1280.50">
    <property type="match status" value="1"/>
</dbReference>
<dbReference type="InterPro" id="IPR036047">
    <property type="entry name" value="F-box-like_dom_sf"/>
</dbReference>
<keyword evidence="3" id="KW-1185">Reference proteome</keyword>
<dbReference type="InterPro" id="IPR053781">
    <property type="entry name" value="F-box_AtFBL13-like"/>
</dbReference>
<dbReference type="RefSeq" id="XP_010496375.1">
    <property type="nucleotide sequence ID" value="XM_010498073.2"/>
</dbReference>
<dbReference type="Proteomes" id="UP000694864">
    <property type="component" value="Unplaced"/>
</dbReference>
<dbReference type="PANTHER" id="PTHR31900:SF25">
    <property type="entry name" value="FBD DOMAIN-CONTAINING PROTEIN"/>
    <property type="match status" value="1"/>
</dbReference>
<dbReference type="Gene3D" id="3.80.10.10">
    <property type="entry name" value="Ribonuclease Inhibitor"/>
    <property type="match status" value="1"/>
</dbReference>
<name>A0ABM0Y6N1_CAMSA</name>
<accession>A0ABM0Y6N1</accession>
<sequence>MVGRRKSKQARFKGSNRSRRLKEEDRISQLPDPLICHILSHLPTKEAVSTSVLSTRWKTLWLWVPSLELNSRKLPDLSAFSCYGNRFFDSSRVSHINELKLIIADIRFINGDDYDSSCFTSWIDAAIKRKVQHLYVRFPLNSCLDVMPLSVCNSESSVSLKLHLVALPNGDFVSLPCLKTLHLNTVCYPDETTFERLVSSCPVLEELEVKGSVSCKAKVFRVLSKSLKRVVISLRFSLFHLGSEVEVDTPRLRFLRIDENLSERLRNFLPQISKVRDMFIHLDTFKLLYEYSKLESLPQFGCMSRLQVALYYNHSKWLPTFLESFPNLKFLILVCYDDDSEETCSEEMNHFSFSHVPQCLLSSLESVDFKVPIRGLGVQMELVRYFLKNSAVLKKLTLPLPYDAIQIQDDFVKKLLKIKRRSTECEVVFL</sequence>
<dbReference type="GeneID" id="104773457"/>
<evidence type="ECO:0000313" key="3">
    <source>
        <dbReference type="Proteomes" id="UP000694864"/>
    </source>
</evidence>